<reference evidence="3 4" key="1">
    <citation type="submission" date="2020-02" db="EMBL/GenBank/DDBJ databases">
        <authorList>
            <person name="Kim M.K."/>
        </authorList>
    </citation>
    <scope>NUCLEOTIDE SEQUENCE [LARGE SCALE GENOMIC DNA]</scope>
    <source>
        <strain evidence="3 4">BT327</strain>
    </source>
</reference>
<dbReference type="PROSITE" id="PS51257">
    <property type="entry name" value="PROKAR_LIPOPROTEIN"/>
    <property type="match status" value="1"/>
</dbReference>
<evidence type="ECO:0000256" key="1">
    <source>
        <dbReference type="SAM" id="MobiDB-lite"/>
    </source>
</evidence>
<proteinExistence type="predicted"/>
<dbReference type="RefSeq" id="WP_163914905.1">
    <property type="nucleotide sequence ID" value="NZ_JAAGWD010000004.1"/>
</dbReference>
<sequence>MKKKIRKILSLSVLCAPLLLVACGGEYGENAEKPPESQTGQTNETGVEGSGDMPGTAADDTSQYVNEVIGDDNAAAADTL</sequence>
<dbReference type="EMBL" id="JAAGWD010000004">
    <property type="protein sequence ID" value="NEM98015.1"/>
    <property type="molecule type" value="Genomic_DNA"/>
</dbReference>
<gene>
    <name evidence="3" type="ORF">GXP69_09940</name>
</gene>
<evidence type="ECO:0000313" key="4">
    <source>
        <dbReference type="Proteomes" id="UP000474777"/>
    </source>
</evidence>
<comment type="caution">
    <text evidence="3">The sequence shown here is derived from an EMBL/GenBank/DDBJ whole genome shotgun (WGS) entry which is preliminary data.</text>
</comment>
<feature type="signal peptide" evidence="2">
    <location>
        <begin position="1"/>
        <end position="22"/>
    </location>
</feature>
<dbReference type="AlphaFoldDB" id="A0A6B3LSI5"/>
<name>A0A6B3LSI5_9BACT</name>
<keyword evidence="4" id="KW-1185">Reference proteome</keyword>
<organism evidence="3 4">
    <name type="scientific">Pontibacter burrus</name>
    <dbReference type="NCBI Taxonomy" id="2704466"/>
    <lineage>
        <taxon>Bacteria</taxon>
        <taxon>Pseudomonadati</taxon>
        <taxon>Bacteroidota</taxon>
        <taxon>Cytophagia</taxon>
        <taxon>Cytophagales</taxon>
        <taxon>Hymenobacteraceae</taxon>
        <taxon>Pontibacter</taxon>
    </lineage>
</organism>
<feature type="compositionally biased region" description="Polar residues" evidence="1">
    <location>
        <begin position="36"/>
        <end position="45"/>
    </location>
</feature>
<feature type="region of interest" description="Disordered" evidence="1">
    <location>
        <begin position="27"/>
        <end position="80"/>
    </location>
</feature>
<evidence type="ECO:0000256" key="2">
    <source>
        <dbReference type="SAM" id="SignalP"/>
    </source>
</evidence>
<protein>
    <submittedName>
        <fullName evidence="3">Uncharacterized protein</fullName>
    </submittedName>
</protein>
<dbReference type="Proteomes" id="UP000474777">
    <property type="component" value="Unassembled WGS sequence"/>
</dbReference>
<accession>A0A6B3LSI5</accession>
<evidence type="ECO:0000313" key="3">
    <source>
        <dbReference type="EMBL" id="NEM98015.1"/>
    </source>
</evidence>
<feature type="chain" id="PRO_5025430941" evidence="2">
    <location>
        <begin position="23"/>
        <end position="80"/>
    </location>
</feature>
<keyword evidence="2" id="KW-0732">Signal</keyword>